<dbReference type="STRING" id="1781255.BH720_17410"/>
<dbReference type="InterPro" id="IPR011335">
    <property type="entry name" value="Restrct_endonuc-II-like"/>
</dbReference>
<sequence>MTRQILRKKFTVEQYHQMSELGILSDRDRVELIQGEILQMSPIGRRHAACVDRLTERLILLLSTKAIIRSQNPIRLSNNSEPQPDIALLRRREDFYAENHPQPDDIFLVIEVSDTTVDFDREIKIPIYAEARIVEVWLIDLNAQQIEVYREPTSQGYQSVQILSREQTITLLAFPEIELSVQQILG</sequence>
<dbReference type="Pfam" id="PF05685">
    <property type="entry name" value="Uma2"/>
    <property type="match status" value="1"/>
</dbReference>
<dbReference type="RefSeq" id="WP_069968487.1">
    <property type="nucleotide sequence ID" value="NZ_CM124774.1"/>
</dbReference>
<feature type="domain" description="Putative restriction endonuclease" evidence="1">
    <location>
        <begin position="12"/>
        <end position="182"/>
    </location>
</feature>
<dbReference type="EMBL" id="MJGC01000077">
    <property type="protein sequence ID" value="OEJ73877.1"/>
    <property type="molecule type" value="Genomic_DNA"/>
</dbReference>
<dbReference type="PANTHER" id="PTHR35400">
    <property type="entry name" value="SLR1083 PROTEIN"/>
    <property type="match status" value="1"/>
</dbReference>
<gene>
    <name evidence="2" type="ORF">BH720_17410</name>
</gene>
<evidence type="ECO:0000259" key="1">
    <source>
        <dbReference type="Pfam" id="PF05685"/>
    </source>
</evidence>
<protein>
    <recommendedName>
        <fullName evidence="1">Putative restriction endonuclease domain-containing protein</fullName>
    </recommendedName>
</protein>
<evidence type="ECO:0000313" key="2">
    <source>
        <dbReference type="EMBL" id="OEJ73877.1"/>
    </source>
</evidence>
<dbReference type="InterPro" id="IPR012296">
    <property type="entry name" value="Nuclease_put_TT1808"/>
</dbReference>
<dbReference type="Gene3D" id="3.90.1570.10">
    <property type="entry name" value="tt1808, chain A"/>
    <property type="match status" value="1"/>
</dbReference>
<comment type="caution">
    <text evidence="2">The sequence shown here is derived from an EMBL/GenBank/DDBJ whole genome shotgun (WGS) entry which is preliminary data.</text>
</comment>
<dbReference type="CDD" id="cd06260">
    <property type="entry name" value="DUF820-like"/>
    <property type="match status" value="1"/>
</dbReference>
<dbReference type="SUPFAM" id="SSF52980">
    <property type="entry name" value="Restriction endonuclease-like"/>
    <property type="match status" value="1"/>
</dbReference>
<dbReference type="AlphaFoldDB" id="A0A1E5QH09"/>
<dbReference type="PANTHER" id="PTHR35400:SF1">
    <property type="entry name" value="SLR1083 PROTEIN"/>
    <property type="match status" value="1"/>
</dbReference>
<proteinExistence type="predicted"/>
<dbReference type="InterPro" id="IPR008538">
    <property type="entry name" value="Uma2"/>
</dbReference>
<name>A0A1E5QH09_9CYAN</name>
<reference evidence="2" key="1">
    <citation type="submission" date="2016-09" db="EMBL/GenBank/DDBJ databases">
        <title>Draft genome of thermotolerant cyanobacterium Desertifilum sp. strain IPPAS B-1220.</title>
        <authorList>
            <person name="Sinetova M.A."/>
            <person name="Bolakhan K."/>
            <person name="Zayadan B.K."/>
            <person name="Mironov K.S."/>
            <person name="Ustinova V."/>
            <person name="Kupriyanova E.V."/>
            <person name="Sidorov R.A."/>
            <person name="Skrypnik A.N."/>
            <person name="Gogoleva N.E."/>
            <person name="Gogolev Y.V."/>
            <person name="Los D.A."/>
        </authorList>
    </citation>
    <scope>NUCLEOTIDE SEQUENCE [LARGE SCALE GENOMIC DNA]</scope>
    <source>
        <strain evidence="2">IPPAS B-1220</strain>
    </source>
</reference>
<organism evidence="2">
    <name type="scientific">Desertifilum tharense IPPAS B-1220</name>
    <dbReference type="NCBI Taxonomy" id="1781255"/>
    <lineage>
        <taxon>Bacteria</taxon>
        <taxon>Bacillati</taxon>
        <taxon>Cyanobacteriota</taxon>
        <taxon>Cyanophyceae</taxon>
        <taxon>Desertifilales</taxon>
        <taxon>Desertifilaceae</taxon>
        <taxon>Desertifilum</taxon>
    </lineage>
</organism>
<dbReference type="OrthoDB" id="509866at2"/>
<accession>A0A1E5QH09</accession>